<name>A0A318SWA1_9RHOB</name>
<dbReference type="AlphaFoldDB" id="A0A318SWA1"/>
<accession>A0A318SWA1</accession>
<dbReference type="EMBL" id="QJTE01000001">
    <property type="protein sequence ID" value="PYE85645.1"/>
    <property type="molecule type" value="Genomic_DNA"/>
</dbReference>
<evidence type="ECO:0000313" key="1">
    <source>
        <dbReference type="EMBL" id="PYE85645.1"/>
    </source>
</evidence>
<comment type="caution">
    <text evidence="1">The sequence shown here is derived from an EMBL/GenBank/DDBJ whole genome shotgun (WGS) entry which is preliminary data.</text>
</comment>
<dbReference type="PROSITE" id="PS51257">
    <property type="entry name" value="PROKAR_LIPOPROTEIN"/>
    <property type="match status" value="1"/>
</dbReference>
<evidence type="ECO:0008006" key="3">
    <source>
        <dbReference type="Google" id="ProtNLM"/>
    </source>
</evidence>
<dbReference type="RefSeq" id="WP_110812681.1">
    <property type="nucleotide sequence ID" value="NZ_QJTE01000001.1"/>
</dbReference>
<keyword evidence="2" id="KW-1185">Reference proteome</keyword>
<dbReference type="OrthoDB" id="9770036at2"/>
<protein>
    <recommendedName>
        <fullName evidence="3">Lipoprotein</fullName>
    </recommendedName>
</protein>
<organism evidence="1 2">
    <name type="scientific">Pseudoroseicyclus aestuarii</name>
    <dbReference type="NCBI Taxonomy" id="1795041"/>
    <lineage>
        <taxon>Bacteria</taxon>
        <taxon>Pseudomonadati</taxon>
        <taxon>Pseudomonadota</taxon>
        <taxon>Alphaproteobacteria</taxon>
        <taxon>Rhodobacterales</taxon>
        <taxon>Paracoccaceae</taxon>
        <taxon>Pseudoroseicyclus</taxon>
    </lineage>
</organism>
<gene>
    <name evidence="1" type="ORF">DFP88_101314</name>
</gene>
<dbReference type="Proteomes" id="UP000248311">
    <property type="component" value="Unassembled WGS sequence"/>
</dbReference>
<proteinExistence type="predicted"/>
<sequence>MIRSLCAVGAALLLSACGGGGGGGSPEGPPDTGRSVLEDYSDILSRPITTDLPISGSAGYSGGIVTDFAQGGAAPAGRMTADLDIEVQFSPAEELPVEARLSRIGGSFEGQPLDLPDMQAESRFSYVAVDEAPLGGRRGGRLITSFSNPEAQMGGQTRRLDLQLRGDFRGPGGAAVAGEVTGTVLTPPFTPGLAAEPHVATGRFAVER</sequence>
<evidence type="ECO:0000313" key="2">
    <source>
        <dbReference type="Proteomes" id="UP000248311"/>
    </source>
</evidence>
<reference evidence="1 2" key="1">
    <citation type="submission" date="2018-06" db="EMBL/GenBank/DDBJ databases">
        <title>Genomic Encyclopedia of Type Strains, Phase III (KMG-III): the genomes of soil and plant-associated and newly described type strains.</title>
        <authorList>
            <person name="Whitman W."/>
        </authorList>
    </citation>
    <scope>NUCLEOTIDE SEQUENCE [LARGE SCALE GENOMIC DNA]</scope>
    <source>
        <strain evidence="1 2">CECT 9025</strain>
    </source>
</reference>